<keyword evidence="4 5" id="KW-0720">Serine protease</keyword>
<dbReference type="PANTHER" id="PTHR43806:SF11">
    <property type="entry name" value="CEREVISIN-RELATED"/>
    <property type="match status" value="1"/>
</dbReference>
<dbReference type="InterPro" id="IPR015500">
    <property type="entry name" value="Peptidase_S8_subtilisin-rel"/>
</dbReference>
<keyword evidence="6" id="KW-0732">Signal</keyword>
<feature type="active site" description="Charge relay system" evidence="5">
    <location>
        <position position="242"/>
    </location>
</feature>
<dbReference type="SUPFAM" id="SSF52743">
    <property type="entry name" value="Subtilisin-like"/>
    <property type="match status" value="1"/>
</dbReference>
<sequence>MNMKTLAIAAIILTAFSTLTPAQKLSTGNVLGQINVLEHKTIDITRPLDKPPVLAPFALSTLPDFETVITEPLNTLPATLAITTSAGKNLWLDVEVENGWRAVQGQWLLLADDKNKKSLIQHGAKIITESRYAALGIAMLHFSVPNDLDSKKALVKILSAEAALSLARNHIYQAQSQTSPPVTKDLANENTQKLAGNSPACDLQVKVGIVDSAIDIKHNAFNLADITAKSFLPENLKASVQHGTVIASLLVGKNKQLTPLLPAGEIYSAQVFYQQSDYAQGATLTAIIEGVNWLIEQNVQVINMSLAGPDNQILHQVLTAAIAQGAIVVAAAGNEGPAALPMYPAAYPDIIAVSAIDKNQQPYRWSNRGNYVDYSALGVNVLTAQSSQRMGRESGTSIAAPHVTAAIACLTPTYGKDRKGLLDKLNKLAVDLGPEGQDPIYGIGAILRH</sequence>
<dbReference type="AlphaFoldDB" id="A0A222G834"/>
<evidence type="ECO:0000256" key="4">
    <source>
        <dbReference type="ARBA" id="ARBA00022825"/>
    </source>
</evidence>
<feature type="active site" description="Charge relay system" evidence="5">
    <location>
        <position position="397"/>
    </location>
</feature>
<accession>A0A222G834</accession>
<dbReference type="GO" id="GO:0006508">
    <property type="term" value="P:proteolysis"/>
    <property type="evidence" value="ECO:0007669"/>
    <property type="project" value="UniProtKB-KW"/>
</dbReference>
<dbReference type="OrthoDB" id="5405281at2"/>
<dbReference type="Pfam" id="PF00082">
    <property type="entry name" value="Peptidase_S8"/>
    <property type="match status" value="1"/>
</dbReference>
<comment type="similarity">
    <text evidence="1 5">Belongs to the peptidase S8 family.</text>
</comment>
<dbReference type="PRINTS" id="PR00723">
    <property type="entry name" value="SUBTILISIN"/>
</dbReference>
<gene>
    <name evidence="8" type="ORF">B5D82_08360</name>
</gene>
<protein>
    <submittedName>
        <fullName evidence="8">Protease</fullName>
    </submittedName>
</protein>
<feature type="domain" description="Peptidase S8/S53" evidence="7">
    <location>
        <begin position="204"/>
        <end position="416"/>
    </location>
</feature>
<dbReference type="CDD" id="cd05561">
    <property type="entry name" value="Peptidases_S8_4"/>
    <property type="match status" value="1"/>
</dbReference>
<evidence type="ECO:0000256" key="3">
    <source>
        <dbReference type="ARBA" id="ARBA00022801"/>
    </source>
</evidence>
<feature type="active site" description="Charge relay system" evidence="5">
    <location>
        <position position="211"/>
    </location>
</feature>
<proteinExistence type="inferred from homology"/>
<evidence type="ECO:0000256" key="1">
    <source>
        <dbReference type="ARBA" id="ARBA00011073"/>
    </source>
</evidence>
<dbReference type="PROSITE" id="PS00138">
    <property type="entry name" value="SUBTILASE_SER"/>
    <property type="match status" value="1"/>
</dbReference>
<dbReference type="PANTHER" id="PTHR43806">
    <property type="entry name" value="PEPTIDASE S8"/>
    <property type="match status" value="1"/>
</dbReference>
<reference evidence="8 9" key="1">
    <citation type="submission" date="2017-08" db="EMBL/GenBank/DDBJ databases">
        <title>Complete genome of Colwellia sp. NB097-1, a psychrophile bacterium ioslated from Bering Sea.</title>
        <authorList>
            <person name="Chen X."/>
        </authorList>
    </citation>
    <scope>NUCLEOTIDE SEQUENCE [LARGE SCALE GENOMIC DNA]</scope>
    <source>
        <strain evidence="8 9">NB097-1</strain>
    </source>
</reference>
<dbReference type="GO" id="GO:0004252">
    <property type="term" value="F:serine-type endopeptidase activity"/>
    <property type="evidence" value="ECO:0007669"/>
    <property type="project" value="UniProtKB-UniRule"/>
</dbReference>
<dbReference type="InterPro" id="IPR036852">
    <property type="entry name" value="Peptidase_S8/S53_dom_sf"/>
</dbReference>
<keyword evidence="2 5" id="KW-0645">Protease</keyword>
<evidence type="ECO:0000259" key="7">
    <source>
        <dbReference type="Pfam" id="PF00082"/>
    </source>
</evidence>
<evidence type="ECO:0000256" key="6">
    <source>
        <dbReference type="SAM" id="SignalP"/>
    </source>
</evidence>
<feature type="signal peptide" evidence="6">
    <location>
        <begin position="1"/>
        <end position="22"/>
    </location>
</feature>
<evidence type="ECO:0000313" key="9">
    <source>
        <dbReference type="Proteomes" id="UP000202259"/>
    </source>
</evidence>
<dbReference type="EMBL" id="CP020465">
    <property type="protein sequence ID" value="ASP47763.1"/>
    <property type="molecule type" value="Genomic_DNA"/>
</dbReference>
<dbReference type="PROSITE" id="PS51892">
    <property type="entry name" value="SUBTILASE"/>
    <property type="match status" value="1"/>
</dbReference>
<feature type="chain" id="PRO_5011968134" evidence="6">
    <location>
        <begin position="23"/>
        <end position="449"/>
    </location>
</feature>
<dbReference type="InterPro" id="IPR050131">
    <property type="entry name" value="Peptidase_S8_subtilisin-like"/>
</dbReference>
<evidence type="ECO:0000256" key="5">
    <source>
        <dbReference type="PROSITE-ProRule" id="PRU01240"/>
    </source>
</evidence>
<organism evidence="8 9">
    <name type="scientific">Cognaticolwellia beringensis</name>
    <dbReference type="NCBI Taxonomy" id="1967665"/>
    <lineage>
        <taxon>Bacteria</taxon>
        <taxon>Pseudomonadati</taxon>
        <taxon>Pseudomonadota</taxon>
        <taxon>Gammaproteobacteria</taxon>
        <taxon>Alteromonadales</taxon>
        <taxon>Colwelliaceae</taxon>
        <taxon>Cognaticolwellia</taxon>
    </lineage>
</organism>
<evidence type="ECO:0000313" key="8">
    <source>
        <dbReference type="EMBL" id="ASP47763.1"/>
    </source>
</evidence>
<keyword evidence="3 5" id="KW-0378">Hydrolase</keyword>
<keyword evidence="9" id="KW-1185">Reference proteome</keyword>
<dbReference type="Gene3D" id="3.40.50.200">
    <property type="entry name" value="Peptidase S8/S53 domain"/>
    <property type="match status" value="1"/>
</dbReference>
<dbReference type="Proteomes" id="UP000202259">
    <property type="component" value="Chromosome"/>
</dbReference>
<name>A0A222G834_9GAMM</name>
<dbReference type="InterPro" id="IPR023828">
    <property type="entry name" value="Peptidase_S8_Ser-AS"/>
</dbReference>
<dbReference type="KEGG" id="cber:B5D82_08360"/>
<evidence type="ECO:0000256" key="2">
    <source>
        <dbReference type="ARBA" id="ARBA00022670"/>
    </source>
</evidence>
<dbReference type="InterPro" id="IPR000209">
    <property type="entry name" value="Peptidase_S8/S53_dom"/>
</dbReference>